<protein>
    <submittedName>
        <fullName evidence="1">Amidohydrolase 3 domain protein</fullName>
    </submittedName>
</protein>
<comment type="caution">
    <text evidence="1">The sequence shown here is derived from an EMBL/GenBank/DDBJ whole genome shotgun (WGS) entry which is preliminary data.</text>
</comment>
<keyword evidence="1" id="KW-0378">Hydrolase</keyword>
<dbReference type="PATRIC" id="fig|1299334.3.peg.2246"/>
<organism evidence="1">
    <name type="scientific">Mycobacterium xenopi 4042</name>
    <dbReference type="NCBI Taxonomy" id="1299334"/>
    <lineage>
        <taxon>Bacteria</taxon>
        <taxon>Bacillati</taxon>
        <taxon>Actinomycetota</taxon>
        <taxon>Actinomycetes</taxon>
        <taxon>Mycobacteriales</taxon>
        <taxon>Mycobacteriaceae</taxon>
        <taxon>Mycobacterium</taxon>
    </lineage>
</organism>
<dbReference type="GO" id="GO:0016787">
    <property type="term" value="F:hydrolase activity"/>
    <property type="evidence" value="ECO:0007669"/>
    <property type="project" value="UniProtKB-KW"/>
</dbReference>
<dbReference type="AlphaFoldDB" id="X8DAF8"/>
<reference evidence="1" key="1">
    <citation type="submission" date="2014-01" db="EMBL/GenBank/DDBJ databases">
        <authorList>
            <person name="Brown-Elliot B."/>
            <person name="Wallace R."/>
            <person name="Lenaerts A."/>
            <person name="Ordway D."/>
            <person name="DeGroote M.A."/>
            <person name="Parker T."/>
            <person name="Sizemore C."/>
            <person name="Tallon L.J."/>
            <person name="Sadzewicz L.K."/>
            <person name="Sengamalay N."/>
            <person name="Fraser C.M."/>
            <person name="Hine E."/>
            <person name="Shefchek K.A."/>
            <person name="Das S.P."/>
            <person name="Tettelin H."/>
        </authorList>
    </citation>
    <scope>NUCLEOTIDE SEQUENCE [LARGE SCALE GENOMIC DNA]</scope>
    <source>
        <strain evidence="1">4042</strain>
    </source>
</reference>
<gene>
    <name evidence="1" type="ORF">I553_8084</name>
</gene>
<evidence type="ECO:0000313" key="1">
    <source>
        <dbReference type="EMBL" id="EUA65612.1"/>
    </source>
</evidence>
<name>X8DAF8_MYCXE</name>
<proteinExistence type="predicted"/>
<dbReference type="EMBL" id="JAOB01000026">
    <property type="protein sequence ID" value="EUA65612.1"/>
    <property type="molecule type" value="Genomic_DNA"/>
</dbReference>
<accession>X8DAF8</accession>
<sequence length="63" mass="7053">MKIRLSFLTGFVLDGFPGWRETMHLPVPERLKALADPQVRRRLNEGAQSEEAGVLRDCRSGSG</sequence>